<evidence type="ECO:0000256" key="1">
    <source>
        <dbReference type="SAM" id="SignalP"/>
    </source>
</evidence>
<feature type="signal peptide" evidence="1">
    <location>
        <begin position="1"/>
        <end position="21"/>
    </location>
</feature>
<dbReference type="SUPFAM" id="SSF82671">
    <property type="entry name" value="SEA domain"/>
    <property type="match status" value="1"/>
</dbReference>
<evidence type="ECO:0000259" key="3">
    <source>
        <dbReference type="PROSITE" id="PS50835"/>
    </source>
</evidence>
<evidence type="ECO:0000313" key="4">
    <source>
        <dbReference type="Ensembl" id="ENSEBUP00000005740.1"/>
    </source>
</evidence>
<dbReference type="SMART" id="SM00409">
    <property type="entry name" value="IG"/>
    <property type="match status" value="1"/>
</dbReference>
<dbReference type="InterPro" id="IPR003599">
    <property type="entry name" value="Ig_sub"/>
</dbReference>
<dbReference type="Proteomes" id="UP000694388">
    <property type="component" value="Unplaced"/>
</dbReference>
<dbReference type="InterPro" id="IPR013783">
    <property type="entry name" value="Ig-like_fold"/>
</dbReference>
<dbReference type="PROSITE" id="PS50024">
    <property type="entry name" value="SEA"/>
    <property type="match status" value="1"/>
</dbReference>
<keyword evidence="5" id="KW-1185">Reference proteome</keyword>
<dbReference type="AlphaFoldDB" id="A0A8C4NCL4"/>
<feature type="domain" description="Ig-like" evidence="3">
    <location>
        <begin position="304"/>
        <end position="387"/>
    </location>
</feature>
<protein>
    <recommendedName>
        <fullName evidence="6">Ig-like domain-containing protein</fullName>
    </recommendedName>
</protein>
<dbReference type="InterPro" id="IPR000082">
    <property type="entry name" value="SEA_dom"/>
</dbReference>
<dbReference type="SUPFAM" id="SSF48726">
    <property type="entry name" value="Immunoglobulin"/>
    <property type="match status" value="1"/>
</dbReference>
<name>A0A8C4NCL4_EPTBU</name>
<reference evidence="4" key="1">
    <citation type="submission" date="2025-08" db="UniProtKB">
        <authorList>
            <consortium name="Ensembl"/>
        </authorList>
    </citation>
    <scope>IDENTIFICATION</scope>
</reference>
<dbReference type="InterPro" id="IPR036179">
    <property type="entry name" value="Ig-like_dom_sf"/>
</dbReference>
<dbReference type="Pfam" id="PF01390">
    <property type="entry name" value="SEA"/>
    <property type="match status" value="1"/>
</dbReference>
<feature type="chain" id="PRO_5034513716" description="Ig-like domain-containing protein" evidence="1">
    <location>
        <begin position="22"/>
        <end position="462"/>
    </location>
</feature>
<dbReference type="Ensembl" id="ENSEBUT00000006183.1">
    <property type="protein sequence ID" value="ENSEBUP00000005740.1"/>
    <property type="gene ID" value="ENSEBUG00000003883.1"/>
</dbReference>
<accession>A0A8C4NCL4</accession>
<dbReference type="InterPro" id="IPR007110">
    <property type="entry name" value="Ig-like_dom"/>
</dbReference>
<organism evidence="4 5">
    <name type="scientific">Eptatretus burgeri</name>
    <name type="common">Inshore hagfish</name>
    <dbReference type="NCBI Taxonomy" id="7764"/>
    <lineage>
        <taxon>Eukaryota</taxon>
        <taxon>Metazoa</taxon>
        <taxon>Chordata</taxon>
        <taxon>Craniata</taxon>
        <taxon>Vertebrata</taxon>
        <taxon>Cyclostomata</taxon>
        <taxon>Myxini</taxon>
        <taxon>Myxiniformes</taxon>
        <taxon>Myxinidae</taxon>
        <taxon>Eptatretinae</taxon>
        <taxon>Eptatretus</taxon>
    </lineage>
</organism>
<proteinExistence type="predicted"/>
<dbReference type="PROSITE" id="PS50835">
    <property type="entry name" value="IG_LIKE"/>
    <property type="match status" value="1"/>
</dbReference>
<dbReference type="InterPro" id="IPR036364">
    <property type="entry name" value="SEA_dom_sf"/>
</dbReference>
<keyword evidence="1" id="KW-0732">Signal</keyword>
<feature type="domain" description="SEA" evidence="2">
    <location>
        <begin position="203"/>
        <end position="318"/>
    </location>
</feature>
<dbReference type="Gene3D" id="2.60.40.10">
    <property type="entry name" value="Immunoglobulins"/>
    <property type="match status" value="1"/>
</dbReference>
<reference evidence="4" key="2">
    <citation type="submission" date="2025-09" db="UniProtKB">
        <authorList>
            <consortium name="Ensembl"/>
        </authorList>
    </citation>
    <scope>IDENTIFICATION</scope>
</reference>
<dbReference type="GeneTree" id="ENSGT00930000152821"/>
<sequence length="462" mass="52048">MMWGWFVILLQGLLITVPVYSETSILQKAGEWQTDGMPFTSEDVQLLTDTDSMFFFNLEFDLISDDLSLTQDDITSELQTQFPISIANKTIIFLSAEVMTECTIYPQELNCSCGSMYTFPPNVCSLHGCDSPLNSPCTCASIHNPNVTMLNCEPTVHTTMAPTLTTHFSTSTMSYALKACLSTPMVLQTPTEASVTSTFPSTYKLEVAATINLTINMDFIPEFNNASSREFKCLKKLSEELLTNTYKRIPGFAKVEILGFSNGSVKIKYQVKGNNITDEDIFNKTSVELRRNLLEKDILSIKLPVIEKIGIIKSPPQHQVYEVGKTAVLSCFYPTTVHQHLRWWKNNKIISNKSDWEKSNLKATDSGIYICDITANNTRYVDNVDIHIVEFPKNIKTTNVSLNPQESGNVSCCLIDWPDQNIPFNVTWHDSSGNLLRKGWTYTREPHHHHEHELSGTVKPPS</sequence>
<evidence type="ECO:0000259" key="2">
    <source>
        <dbReference type="PROSITE" id="PS50024"/>
    </source>
</evidence>
<evidence type="ECO:0000313" key="5">
    <source>
        <dbReference type="Proteomes" id="UP000694388"/>
    </source>
</evidence>
<evidence type="ECO:0008006" key="6">
    <source>
        <dbReference type="Google" id="ProtNLM"/>
    </source>
</evidence>